<dbReference type="GO" id="GO:0070936">
    <property type="term" value="P:protein K48-linked ubiquitination"/>
    <property type="evidence" value="ECO:0007669"/>
    <property type="project" value="TreeGrafter"/>
</dbReference>
<dbReference type="Pfam" id="PF13639">
    <property type="entry name" value="zf-RING_2"/>
    <property type="match status" value="1"/>
</dbReference>
<feature type="transmembrane region" description="Helical" evidence="12">
    <location>
        <begin position="17"/>
        <end position="37"/>
    </location>
</feature>
<feature type="domain" description="RING-type" evidence="13">
    <location>
        <begin position="325"/>
        <end position="363"/>
    </location>
</feature>
<feature type="region of interest" description="Disordered" evidence="11">
    <location>
        <begin position="618"/>
        <end position="652"/>
    </location>
</feature>
<comment type="subcellular location">
    <subcellularLocation>
        <location evidence="1">Membrane</location>
        <topology evidence="1">Multi-pass membrane protein</topology>
    </subcellularLocation>
</comment>
<keyword evidence="5" id="KW-0479">Metal-binding</keyword>
<name>A0A504Y485_FASGI</name>
<comment type="pathway">
    <text evidence="2">Protein modification; protein ubiquitination.</text>
</comment>
<evidence type="ECO:0000256" key="4">
    <source>
        <dbReference type="ARBA" id="ARBA00022692"/>
    </source>
</evidence>
<dbReference type="STRING" id="46835.A0A504Y485"/>
<dbReference type="GO" id="GO:0030968">
    <property type="term" value="P:endoplasmic reticulum unfolded protein response"/>
    <property type="evidence" value="ECO:0007669"/>
    <property type="project" value="TreeGrafter"/>
</dbReference>
<dbReference type="GO" id="GO:0006511">
    <property type="term" value="P:ubiquitin-dependent protein catabolic process"/>
    <property type="evidence" value="ECO:0007669"/>
    <property type="project" value="TreeGrafter"/>
</dbReference>
<evidence type="ECO:0000256" key="8">
    <source>
        <dbReference type="ARBA" id="ARBA00022989"/>
    </source>
</evidence>
<evidence type="ECO:0000313" key="14">
    <source>
        <dbReference type="EMBL" id="TPP56312.1"/>
    </source>
</evidence>
<keyword evidence="7" id="KW-0862">Zinc</keyword>
<keyword evidence="9 12" id="KW-0472">Membrane</keyword>
<dbReference type="Proteomes" id="UP000316759">
    <property type="component" value="Unassembled WGS sequence"/>
</dbReference>
<dbReference type="PROSITE" id="PS50089">
    <property type="entry name" value="ZF_RING_2"/>
    <property type="match status" value="1"/>
</dbReference>
<dbReference type="PANTHER" id="PTHR15067:SF5">
    <property type="entry name" value="E3 UBIQUITIN-PROTEIN LIGASE AMFR"/>
    <property type="match status" value="1"/>
</dbReference>
<reference evidence="14 15" key="1">
    <citation type="submission" date="2019-04" db="EMBL/GenBank/DDBJ databases">
        <title>Annotation for the trematode Fasciola gigantica.</title>
        <authorList>
            <person name="Choi Y.-J."/>
        </authorList>
    </citation>
    <scope>NUCLEOTIDE SEQUENCE [LARGE SCALE GENOMIC DNA]</scope>
    <source>
        <strain evidence="14">Uganda_cow_1</strain>
    </source>
</reference>
<evidence type="ECO:0000256" key="9">
    <source>
        <dbReference type="ARBA" id="ARBA00023136"/>
    </source>
</evidence>
<keyword evidence="15" id="KW-1185">Reference proteome</keyword>
<evidence type="ECO:0000256" key="11">
    <source>
        <dbReference type="SAM" id="MobiDB-lite"/>
    </source>
</evidence>
<dbReference type="InterPro" id="IPR001841">
    <property type="entry name" value="Znf_RING"/>
</dbReference>
<evidence type="ECO:0000256" key="2">
    <source>
        <dbReference type="ARBA" id="ARBA00004906"/>
    </source>
</evidence>
<dbReference type="GO" id="GO:0005829">
    <property type="term" value="C:cytosol"/>
    <property type="evidence" value="ECO:0007669"/>
    <property type="project" value="TreeGrafter"/>
</dbReference>
<dbReference type="InterPro" id="IPR013083">
    <property type="entry name" value="Znf_RING/FYVE/PHD"/>
</dbReference>
<dbReference type="GO" id="GO:0061630">
    <property type="term" value="F:ubiquitin protein ligase activity"/>
    <property type="evidence" value="ECO:0007669"/>
    <property type="project" value="TreeGrafter"/>
</dbReference>
<dbReference type="AlphaFoldDB" id="A0A504Y485"/>
<evidence type="ECO:0000256" key="10">
    <source>
        <dbReference type="PROSITE-ProRule" id="PRU00175"/>
    </source>
</evidence>
<keyword evidence="6 10" id="KW-0863">Zinc-finger</keyword>
<evidence type="ECO:0000259" key="13">
    <source>
        <dbReference type="PROSITE" id="PS50089"/>
    </source>
</evidence>
<evidence type="ECO:0000256" key="6">
    <source>
        <dbReference type="ARBA" id="ARBA00022771"/>
    </source>
</evidence>
<evidence type="ECO:0000256" key="5">
    <source>
        <dbReference type="ARBA" id="ARBA00022723"/>
    </source>
</evidence>
<protein>
    <submittedName>
        <fullName evidence="14">E3 ubiquitin-protein ligase AMFR</fullName>
    </submittedName>
</protein>
<feature type="transmembrane region" description="Helical" evidence="12">
    <location>
        <begin position="171"/>
        <end position="192"/>
    </location>
</feature>
<feature type="compositionally biased region" description="Polar residues" evidence="11">
    <location>
        <begin position="393"/>
        <end position="415"/>
    </location>
</feature>
<dbReference type="PANTHER" id="PTHR15067">
    <property type="entry name" value="E3 UBIQUITIN-PROTEIN LIGASE RNF8"/>
    <property type="match status" value="1"/>
</dbReference>
<dbReference type="OrthoDB" id="3824970at2759"/>
<comment type="caution">
    <text evidence="14">The sequence shown here is derived from an EMBL/GenBank/DDBJ whole genome shotgun (WGS) entry which is preliminary data.</text>
</comment>
<proteinExistence type="predicted"/>
<evidence type="ECO:0000256" key="12">
    <source>
        <dbReference type="SAM" id="Phobius"/>
    </source>
</evidence>
<evidence type="ECO:0000256" key="3">
    <source>
        <dbReference type="ARBA" id="ARBA00022679"/>
    </source>
</evidence>
<dbReference type="GO" id="GO:0000151">
    <property type="term" value="C:ubiquitin ligase complex"/>
    <property type="evidence" value="ECO:0007669"/>
    <property type="project" value="TreeGrafter"/>
</dbReference>
<organism evidence="14 15">
    <name type="scientific">Fasciola gigantica</name>
    <name type="common">Giant liver fluke</name>
    <dbReference type="NCBI Taxonomy" id="46835"/>
    <lineage>
        <taxon>Eukaryota</taxon>
        <taxon>Metazoa</taxon>
        <taxon>Spiralia</taxon>
        <taxon>Lophotrochozoa</taxon>
        <taxon>Platyhelminthes</taxon>
        <taxon>Trematoda</taxon>
        <taxon>Digenea</taxon>
        <taxon>Plagiorchiida</taxon>
        <taxon>Echinostomata</taxon>
        <taxon>Echinostomatoidea</taxon>
        <taxon>Fasciolidae</taxon>
        <taxon>Fasciola</taxon>
    </lineage>
</organism>
<feature type="transmembrane region" description="Helical" evidence="12">
    <location>
        <begin position="107"/>
        <end position="125"/>
    </location>
</feature>
<dbReference type="SMART" id="SM00184">
    <property type="entry name" value="RING"/>
    <property type="match status" value="1"/>
</dbReference>
<keyword evidence="8 12" id="KW-1133">Transmembrane helix</keyword>
<sequence length="700" mass="79528">MDNINLERVPLPRFSTYLIYTAVSLLGSTARIIYVISPRFLVPNKQPYWNNATNADLPLIHICVDDTWFFWSVINFAYCLLIFFGRKLQRLFFGELRAEENTHIRDNLSNFIFYKVVFVYGILNVEALHELLMWAAWFSVLGFLHLLAGLAKDRFEFIMQSLEAPLFQAPLLSLLCTLLFLGNLLMGVSVAIGTRYSIHLMFFMLAEVFQLAARTIHVIVWYAVQLYSEVARTTDANSVYHKSTSLYYVELFFSSITDLGDLVHNIHLAFWNRLRVNMSSIIVGMHLQHLYYKLSKRYRHHMRYTQVVNFLESTLTRRQLPDENCVVCWESLDEAGELPCGHTFHTACLHKWLERSAHCPTCRTRLISLDTEATPSLESERWGSVGAPEASHLMQQSTQPPSQFAHASSEPGQTRKQNEHIDALKTESVIENYGSCSSCSEYAGPSGYGSTSKTMSAMVCIHRLLDVSNDSRNESANGAEMNVHPLSPLLPDKFVEALEAELIHYFQRKVLPTDSDAHCSVSQRDASMCRKHTVRVTATDGHSYDPSSSTTTRPSHREFSEAIDIPQSDSVTIEQVEFPPKRVLRMAIRHLIHRVTQAGTAARVVGAHVASLTSSSSDEESIESYNPRGFSHQPIQLRRGGNSAPESSDHMHDTGATVFHSTHALRERSLERRKVAIRNRARLNFLRNQKVAVEKRVLLF</sequence>
<feature type="region of interest" description="Disordered" evidence="11">
    <location>
        <begin position="389"/>
        <end position="417"/>
    </location>
</feature>
<keyword evidence="3" id="KW-0808">Transferase</keyword>
<accession>A0A504Y485</accession>
<gene>
    <name evidence="14" type="ORF">FGIG_05182</name>
</gene>
<keyword evidence="4 12" id="KW-0812">Transmembrane</keyword>
<dbReference type="EMBL" id="SUNJ01014682">
    <property type="protein sequence ID" value="TPP56312.1"/>
    <property type="molecule type" value="Genomic_DNA"/>
</dbReference>
<dbReference type="Gene3D" id="3.30.40.10">
    <property type="entry name" value="Zinc/RING finger domain, C3HC4 (zinc finger)"/>
    <property type="match status" value="1"/>
</dbReference>
<feature type="transmembrane region" description="Helical" evidence="12">
    <location>
        <begin position="131"/>
        <end position="150"/>
    </location>
</feature>
<dbReference type="InterPro" id="IPR057992">
    <property type="entry name" value="TPR_SYVN1_N"/>
</dbReference>
<dbReference type="Pfam" id="PF25563">
    <property type="entry name" value="TPR_SYVN1_N"/>
    <property type="match status" value="1"/>
</dbReference>
<dbReference type="SUPFAM" id="SSF57850">
    <property type="entry name" value="RING/U-box"/>
    <property type="match status" value="1"/>
</dbReference>
<dbReference type="GO" id="GO:0008270">
    <property type="term" value="F:zinc ion binding"/>
    <property type="evidence" value="ECO:0007669"/>
    <property type="project" value="UniProtKB-KW"/>
</dbReference>
<evidence type="ECO:0000256" key="7">
    <source>
        <dbReference type="ARBA" id="ARBA00022833"/>
    </source>
</evidence>
<evidence type="ECO:0000313" key="15">
    <source>
        <dbReference type="Proteomes" id="UP000316759"/>
    </source>
</evidence>
<evidence type="ECO:0000256" key="1">
    <source>
        <dbReference type="ARBA" id="ARBA00004141"/>
    </source>
</evidence>
<dbReference type="GO" id="GO:0005783">
    <property type="term" value="C:endoplasmic reticulum"/>
    <property type="evidence" value="ECO:0007669"/>
    <property type="project" value="TreeGrafter"/>
</dbReference>
<feature type="transmembrane region" description="Helical" evidence="12">
    <location>
        <begin position="68"/>
        <end position="86"/>
    </location>
</feature>